<dbReference type="AlphaFoldDB" id="A0A0R1SH61"/>
<dbReference type="OrthoDB" id="2305364at2"/>
<keyword evidence="2" id="KW-1185">Reference proteome</keyword>
<organism evidence="1 2">
    <name type="scientific">Companilactobacillus versmoldensis DSM 14857 = KCTC 3814</name>
    <dbReference type="NCBI Taxonomy" id="1423815"/>
    <lineage>
        <taxon>Bacteria</taxon>
        <taxon>Bacillati</taxon>
        <taxon>Bacillota</taxon>
        <taxon>Bacilli</taxon>
        <taxon>Lactobacillales</taxon>
        <taxon>Lactobacillaceae</taxon>
        <taxon>Companilactobacillus</taxon>
    </lineage>
</organism>
<dbReference type="PATRIC" id="fig|1423815.3.peg.181"/>
<dbReference type="Proteomes" id="UP000051647">
    <property type="component" value="Unassembled WGS sequence"/>
</dbReference>
<dbReference type="eggNOG" id="ENOG50329IK">
    <property type="taxonomic scope" value="Bacteria"/>
</dbReference>
<evidence type="ECO:0000313" key="1">
    <source>
        <dbReference type="EMBL" id="KRL68480.1"/>
    </source>
</evidence>
<gene>
    <name evidence="1" type="ORF">FC27_GL000179</name>
</gene>
<protein>
    <submittedName>
        <fullName evidence="1">Uncharacterized protein</fullName>
    </submittedName>
</protein>
<reference evidence="1 2" key="1">
    <citation type="journal article" date="2015" name="Genome Announc.">
        <title>Expanding the biotechnology potential of lactobacilli through comparative genomics of 213 strains and associated genera.</title>
        <authorList>
            <person name="Sun Z."/>
            <person name="Harris H.M."/>
            <person name="McCann A."/>
            <person name="Guo C."/>
            <person name="Argimon S."/>
            <person name="Zhang W."/>
            <person name="Yang X."/>
            <person name="Jeffery I.B."/>
            <person name="Cooney J.C."/>
            <person name="Kagawa T.F."/>
            <person name="Liu W."/>
            <person name="Song Y."/>
            <person name="Salvetti E."/>
            <person name="Wrobel A."/>
            <person name="Rasinkangas P."/>
            <person name="Parkhill J."/>
            <person name="Rea M.C."/>
            <person name="O'Sullivan O."/>
            <person name="Ritari J."/>
            <person name="Douillard F.P."/>
            <person name="Paul Ross R."/>
            <person name="Yang R."/>
            <person name="Briner A.E."/>
            <person name="Felis G.E."/>
            <person name="de Vos W.M."/>
            <person name="Barrangou R."/>
            <person name="Klaenhammer T.R."/>
            <person name="Caufield P.W."/>
            <person name="Cui Y."/>
            <person name="Zhang H."/>
            <person name="O'Toole P.W."/>
        </authorList>
    </citation>
    <scope>NUCLEOTIDE SEQUENCE [LARGE SCALE GENOMIC DNA]</scope>
    <source>
        <strain evidence="1 2">DSM 14857</strain>
    </source>
</reference>
<dbReference type="EMBL" id="AZFA01000001">
    <property type="protein sequence ID" value="KRL68480.1"/>
    <property type="molecule type" value="Genomic_DNA"/>
</dbReference>
<proteinExistence type="predicted"/>
<dbReference type="RefSeq" id="WP_010623573.1">
    <property type="nucleotide sequence ID" value="NZ_AZFA01000001.1"/>
</dbReference>
<evidence type="ECO:0000313" key="2">
    <source>
        <dbReference type="Proteomes" id="UP000051647"/>
    </source>
</evidence>
<name>A0A0R1SH61_9LACO</name>
<comment type="caution">
    <text evidence="1">The sequence shown here is derived from an EMBL/GenBank/DDBJ whole genome shotgun (WGS) entry which is preliminary data.</text>
</comment>
<sequence length="130" mass="15402">MTRRTAIAETNAFLERFITYRSVFQEYFKTMHLIESGEVLKYETYQRLTNNFLLNVKIYNRVCWDFIEKQQLVESKVHKNLDNYFIKLVKSVQCMNPTDNQLDHKSLKKSQIEIDRAGHDFVTALSSNLG</sequence>
<accession>A0A0R1SH61</accession>
<dbReference type="STRING" id="1423815.FC27_GL000179"/>